<dbReference type="Pfam" id="PF13440">
    <property type="entry name" value="Polysacc_synt_3"/>
    <property type="match status" value="1"/>
</dbReference>
<dbReference type="Proteomes" id="UP001165986">
    <property type="component" value="Unassembled WGS sequence"/>
</dbReference>
<proteinExistence type="inferred from homology"/>
<evidence type="ECO:0000256" key="7">
    <source>
        <dbReference type="SAM" id="Phobius"/>
    </source>
</evidence>
<feature type="transmembrane region" description="Helical" evidence="7">
    <location>
        <begin position="81"/>
        <end position="100"/>
    </location>
</feature>
<feature type="transmembrane region" description="Helical" evidence="7">
    <location>
        <begin position="12"/>
        <end position="33"/>
    </location>
</feature>
<keyword evidence="3" id="KW-1003">Cell membrane</keyword>
<feature type="transmembrane region" description="Helical" evidence="7">
    <location>
        <begin position="106"/>
        <end position="131"/>
    </location>
</feature>
<dbReference type="InterPro" id="IPR050833">
    <property type="entry name" value="Poly_Biosynth_Transport"/>
</dbReference>
<organism evidence="8 9">
    <name type="scientific">Komarekiella delphini-convector SJRDD-AB1</name>
    <dbReference type="NCBI Taxonomy" id="2593771"/>
    <lineage>
        <taxon>Bacteria</taxon>
        <taxon>Bacillati</taxon>
        <taxon>Cyanobacteriota</taxon>
        <taxon>Cyanophyceae</taxon>
        <taxon>Nostocales</taxon>
        <taxon>Nostocaceae</taxon>
        <taxon>Komarekiella</taxon>
        <taxon>Komarekiella delphini-convector</taxon>
    </lineage>
</organism>
<dbReference type="GO" id="GO:0005886">
    <property type="term" value="C:plasma membrane"/>
    <property type="evidence" value="ECO:0007669"/>
    <property type="project" value="UniProtKB-SubCell"/>
</dbReference>
<dbReference type="EMBL" id="VJXY01000069">
    <property type="protein sequence ID" value="MBD6620517.1"/>
    <property type="molecule type" value="Genomic_DNA"/>
</dbReference>
<comment type="similarity">
    <text evidence="2">Belongs to the polysaccharide synthase family.</text>
</comment>
<gene>
    <name evidence="8" type="ORF">FNW02_33250</name>
</gene>
<evidence type="ECO:0000256" key="1">
    <source>
        <dbReference type="ARBA" id="ARBA00004651"/>
    </source>
</evidence>
<accession>A0AA40VUR8</accession>
<dbReference type="PANTHER" id="PTHR30250">
    <property type="entry name" value="PST FAMILY PREDICTED COLANIC ACID TRANSPORTER"/>
    <property type="match status" value="1"/>
</dbReference>
<keyword evidence="9" id="KW-1185">Reference proteome</keyword>
<dbReference type="AlphaFoldDB" id="A0AA40VUR8"/>
<feature type="transmembrane region" description="Helical" evidence="7">
    <location>
        <begin position="382"/>
        <end position="405"/>
    </location>
</feature>
<keyword evidence="6 7" id="KW-0472">Membrane</keyword>
<comment type="subcellular location">
    <subcellularLocation>
        <location evidence="1">Cell membrane</location>
        <topology evidence="1">Multi-pass membrane protein</topology>
    </subcellularLocation>
</comment>
<dbReference type="PANTHER" id="PTHR30250:SF10">
    <property type="entry name" value="LIPOPOLYSACCHARIDE BIOSYNTHESIS PROTEIN WZXC"/>
    <property type="match status" value="1"/>
</dbReference>
<evidence type="ECO:0000256" key="2">
    <source>
        <dbReference type="ARBA" id="ARBA00007430"/>
    </source>
</evidence>
<protein>
    <submittedName>
        <fullName evidence="8">Oligosaccharide flippase family protein</fullName>
    </submittedName>
</protein>
<feature type="transmembrane region" description="Helical" evidence="7">
    <location>
        <begin position="152"/>
        <end position="175"/>
    </location>
</feature>
<evidence type="ECO:0000313" key="9">
    <source>
        <dbReference type="Proteomes" id="UP001165986"/>
    </source>
</evidence>
<reference evidence="8" key="1">
    <citation type="submission" date="2019-07" db="EMBL/GenBank/DDBJ databases">
        <title>Toxilogical consequences of a new and cryptic species of cyanobacteria (Komarekiella delphini-convector) recovered from the epidermis of a bottlenose dolphin and 1500 ft. in the air.</title>
        <authorList>
            <person name="Brown A.O."/>
            <person name="Dvorak P."/>
            <person name="Villanueva C.D."/>
            <person name="Foss A.J."/>
            <person name="Garvey A.D."/>
            <person name="Gibson Q.A."/>
            <person name="Johansen J.R."/>
            <person name="Casamatta D.A."/>
        </authorList>
    </citation>
    <scope>NUCLEOTIDE SEQUENCE</scope>
    <source>
        <strain evidence="8">SJRDD-AB1</strain>
    </source>
</reference>
<feature type="transmembrane region" description="Helical" evidence="7">
    <location>
        <begin position="448"/>
        <end position="466"/>
    </location>
</feature>
<keyword evidence="5 7" id="KW-1133">Transmembrane helix</keyword>
<feature type="transmembrane region" description="Helical" evidence="7">
    <location>
        <begin position="45"/>
        <end position="69"/>
    </location>
</feature>
<evidence type="ECO:0000313" key="8">
    <source>
        <dbReference type="EMBL" id="MBD6620517.1"/>
    </source>
</evidence>
<keyword evidence="4 7" id="KW-0812">Transmembrane</keyword>
<sequence length="484" mass="53446">MTATNSTRILKSSVWMSTSVVVGKVAQLLSQIILARLLSPNDFGIWAMVLILSNFSIIFRDAAIAQVLVQRGLNDKKIVNTVYSMGINISIGLFIVQSLASFPLSIFFGIPILFPLTAFAALIFLVGAGAGSHASVMQRQMKFRELAICDGLASFTRVGTTIVCAVIGWGVWSFVVGEVAMTLVDSLLKKYFSRYPFTYSYRLDKTAVNEVKKFITGIVFTSFAVQMSTMSDNVIIGKLLGQQALGYYNLAYQLAMTPVYILSQVNRVILCVMSQRDNIGKKLFISQVLELYAIMFAPVYGIGFVIAPWFIPLMYGQAWIESVSLFQILLIFAYARGFMAILGNTLLALDKPMTNAFINWALVPLAVLSYFIGVSLGGVKGVAIAVALVLGIGATIWFWLATYYVTRWNIAFFVKPTFLPTLAISISLILAVILPLPHQYITISTQPIVILFSYSILLAVFSFGRIPNMLFSTIKILWKNEAIL</sequence>
<evidence type="ECO:0000256" key="3">
    <source>
        <dbReference type="ARBA" id="ARBA00022475"/>
    </source>
</evidence>
<evidence type="ECO:0000256" key="6">
    <source>
        <dbReference type="ARBA" id="ARBA00023136"/>
    </source>
</evidence>
<feature type="transmembrane region" description="Helical" evidence="7">
    <location>
        <begin position="291"/>
        <end position="311"/>
    </location>
</feature>
<feature type="transmembrane region" description="Helical" evidence="7">
    <location>
        <begin position="323"/>
        <end position="349"/>
    </location>
</feature>
<name>A0AA40VUR8_9NOST</name>
<feature type="transmembrane region" description="Helical" evidence="7">
    <location>
        <begin position="356"/>
        <end position="376"/>
    </location>
</feature>
<evidence type="ECO:0000256" key="4">
    <source>
        <dbReference type="ARBA" id="ARBA00022692"/>
    </source>
</evidence>
<dbReference type="RefSeq" id="WP_191761830.1">
    <property type="nucleotide sequence ID" value="NZ_VJXY01000069.1"/>
</dbReference>
<comment type="caution">
    <text evidence="8">The sequence shown here is derived from an EMBL/GenBank/DDBJ whole genome shotgun (WGS) entry which is preliminary data.</text>
</comment>
<feature type="transmembrane region" description="Helical" evidence="7">
    <location>
        <begin position="250"/>
        <end position="270"/>
    </location>
</feature>
<evidence type="ECO:0000256" key="5">
    <source>
        <dbReference type="ARBA" id="ARBA00022989"/>
    </source>
</evidence>
<feature type="transmembrane region" description="Helical" evidence="7">
    <location>
        <begin position="417"/>
        <end position="436"/>
    </location>
</feature>